<feature type="compositionally biased region" description="Basic and acidic residues" evidence="1">
    <location>
        <begin position="151"/>
        <end position="165"/>
    </location>
</feature>
<feature type="compositionally biased region" description="Basic and acidic residues" evidence="1">
    <location>
        <begin position="50"/>
        <end position="59"/>
    </location>
</feature>
<feature type="region of interest" description="Disordered" evidence="1">
    <location>
        <begin position="325"/>
        <end position="348"/>
    </location>
</feature>
<protein>
    <submittedName>
        <fullName evidence="2">Uncharacterized protein</fullName>
    </submittedName>
</protein>
<sequence length="591" mass="65790">MTTAHHKQTKPVKEKTTKPSPTKKICKGKVAKIQKRKSSLKLVDEDEEVQHEPEPQVKDEEYDLQRGIQMSLESFLAHGQEPVDGVAIREPISKTTQKLPVVEGKGKAIATNEQAAQSFLELHKSKKRSDDTSANVVRDTPSPADAETGADTEKSHMALEDRTVELDEGQAGSDSGNTLESRPLPDEDQAGSNPRQSHVALAGPNPESMHEDFITTVYPKVHESLKHSTEEHVFLENPPSSSGTLSSMKNLDDAFTFGDQFIDDKSPKDEPGKATGDTEVESMVTVPIHQASSSIPPLSVPVIDLSPPILVSSPVQAPTITATTATTTTTTLPLPPPPQRQSTTDPELTTRVSSLEKICAEFEEKHKLQDKTTQALSSRIFTLENHDLYSKIDNYINETVKEAVHNAHQAPIRERFRELLMTSNNYSVLTDHLIRRIHKLDTTYQTIYPEQRIEFYSLNGVSILPKQYDETVDKETTMTETMEQYMSKTRENYGSGVTRPTINQDTPFELKGQFLKEFRDNTFSGSEHEDANEHIEKVLEIVDLFQIPKVTQDQIMLRAFLVSLTGAASSVLFASGGLEHLSPARIWFLNA</sequence>
<feature type="region of interest" description="Disordered" evidence="1">
    <location>
        <begin position="1"/>
        <end position="59"/>
    </location>
</feature>
<proteinExistence type="predicted"/>
<keyword evidence="3" id="KW-1185">Reference proteome</keyword>
<evidence type="ECO:0000313" key="3">
    <source>
        <dbReference type="Proteomes" id="UP001151760"/>
    </source>
</evidence>
<dbReference type="EMBL" id="BQNB010009487">
    <property type="protein sequence ID" value="GJS64217.1"/>
    <property type="molecule type" value="Genomic_DNA"/>
</dbReference>
<feature type="region of interest" description="Disordered" evidence="1">
    <location>
        <begin position="120"/>
        <end position="210"/>
    </location>
</feature>
<feature type="compositionally biased region" description="Basic residues" evidence="1">
    <location>
        <begin position="1"/>
        <end position="10"/>
    </location>
</feature>
<comment type="caution">
    <text evidence="2">The sequence shown here is derived from an EMBL/GenBank/DDBJ whole genome shotgun (WGS) entry which is preliminary data.</text>
</comment>
<accession>A0ABQ4XG27</accession>
<evidence type="ECO:0000313" key="2">
    <source>
        <dbReference type="EMBL" id="GJS64217.1"/>
    </source>
</evidence>
<reference evidence="2" key="2">
    <citation type="submission" date="2022-01" db="EMBL/GenBank/DDBJ databases">
        <authorList>
            <person name="Yamashiro T."/>
            <person name="Shiraishi A."/>
            <person name="Satake H."/>
            <person name="Nakayama K."/>
        </authorList>
    </citation>
    <scope>NUCLEOTIDE SEQUENCE</scope>
</reference>
<feature type="compositionally biased region" description="Basic residues" evidence="1">
    <location>
        <begin position="24"/>
        <end position="39"/>
    </location>
</feature>
<name>A0ABQ4XG27_9ASTR</name>
<gene>
    <name evidence="2" type="ORF">Tco_0678781</name>
</gene>
<evidence type="ECO:0000256" key="1">
    <source>
        <dbReference type="SAM" id="MobiDB-lite"/>
    </source>
</evidence>
<organism evidence="2 3">
    <name type="scientific">Tanacetum coccineum</name>
    <dbReference type="NCBI Taxonomy" id="301880"/>
    <lineage>
        <taxon>Eukaryota</taxon>
        <taxon>Viridiplantae</taxon>
        <taxon>Streptophyta</taxon>
        <taxon>Embryophyta</taxon>
        <taxon>Tracheophyta</taxon>
        <taxon>Spermatophyta</taxon>
        <taxon>Magnoliopsida</taxon>
        <taxon>eudicotyledons</taxon>
        <taxon>Gunneridae</taxon>
        <taxon>Pentapetalae</taxon>
        <taxon>asterids</taxon>
        <taxon>campanulids</taxon>
        <taxon>Asterales</taxon>
        <taxon>Asteraceae</taxon>
        <taxon>Asteroideae</taxon>
        <taxon>Anthemideae</taxon>
        <taxon>Anthemidinae</taxon>
        <taxon>Tanacetum</taxon>
    </lineage>
</organism>
<reference evidence="2" key="1">
    <citation type="journal article" date="2022" name="Int. J. Mol. Sci.">
        <title>Draft Genome of Tanacetum Coccineum: Genomic Comparison of Closely Related Tanacetum-Family Plants.</title>
        <authorList>
            <person name="Yamashiro T."/>
            <person name="Shiraishi A."/>
            <person name="Nakayama K."/>
            <person name="Satake H."/>
        </authorList>
    </citation>
    <scope>NUCLEOTIDE SEQUENCE</scope>
</reference>
<dbReference type="Proteomes" id="UP001151760">
    <property type="component" value="Unassembled WGS sequence"/>
</dbReference>